<evidence type="ECO:0008006" key="3">
    <source>
        <dbReference type="Google" id="ProtNLM"/>
    </source>
</evidence>
<dbReference type="AlphaFoldDB" id="A0A6N2SWK9"/>
<proteinExistence type="predicted"/>
<organism evidence="2">
    <name type="scientific">Akkermansia muciniphila</name>
    <dbReference type="NCBI Taxonomy" id="239935"/>
    <lineage>
        <taxon>Bacteria</taxon>
        <taxon>Pseudomonadati</taxon>
        <taxon>Verrucomicrobiota</taxon>
        <taxon>Verrucomicrobiia</taxon>
        <taxon>Verrucomicrobiales</taxon>
        <taxon>Akkermansiaceae</taxon>
        <taxon>Akkermansia</taxon>
    </lineage>
</organism>
<sequence length="211" mass="22313">MASSILLSSCASMNDRDKTVTQGTAIGATGGAVATGGIFYAIGKIFGLSDRQSAVLATSGAVLGGVLGAQWGRGWGESVVKKKEAYARTEDYLNANINQTNSRVKTLNSANKMLSGQIQSLKNQRAQLVKSQDQAQKKAFNNSIAKTTAEIAAREKLVNKDISNGLAAIRIAKKEGISPQELAKLENGVRTMQGQLATMTGNRKAIARLKL</sequence>
<accession>A0A6N2SWK9</accession>
<name>A0A6N2SWK9_9BACT</name>
<protein>
    <recommendedName>
        <fullName evidence="3">Glycine zipper domain-containing protein</fullName>
    </recommendedName>
</protein>
<reference evidence="2" key="1">
    <citation type="submission" date="2019-11" db="EMBL/GenBank/DDBJ databases">
        <authorList>
            <person name="Feng L."/>
        </authorList>
    </citation>
    <scope>NUCLEOTIDE SEQUENCE</scope>
    <source>
        <strain evidence="2">AMuciniphilaLFYP55</strain>
    </source>
</reference>
<dbReference type="RefSeq" id="WP_146018109.1">
    <property type="nucleotide sequence ID" value="NZ_CACRSS010000003.1"/>
</dbReference>
<evidence type="ECO:0000313" key="2">
    <source>
        <dbReference type="EMBL" id="VYS96230.1"/>
    </source>
</evidence>
<evidence type="ECO:0000256" key="1">
    <source>
        <dbReference type="SAM" id="Coils"/>
    </source>
</evidence>
<feature type="coiled-coil region" evidence="1">
    <location>
        <begin position="104"/>
        <end position="138"/>
    </location>
</feature>
<dbReference type="EMBL" id="CACRSS010000003">
    <property type="protein sequence ID" value="VYS96230.1"/>
    <property type="molecule type" value="Genomic_DNA"/>
</dbReference>
<keyword evidence="1" id="KW-0175">Coiled coil</keyword>
<gene>
    <name evidence="2" type="ORF">AMLFYP55_02273</name>
</gene>